<protein>
    <recommendedName>
        <fullName evidence="4">Type II secretory pathway, pseudopilin PulG</fullName>
    </recommendedName>
</protein>
<gene>
    <name evidence="2" type="ORF">SAMN04487973_12911</name>
</gene>
<dbReference type="EMBL" id="FOGK01000029">
    <property type="protein sequence ID" value="SER93221.1"/>
    <property type="molecule type" value="Genomic_DNA"/>
</dbReference>
<comment type="caution">
    <text evidence="2">The sequence shown here is derived from an EMBL/GenBank/DDBJ whole genome shotgun (WGS) entry which is preliminary data.</text>
</comment>
<keyword evidence="1" id="KW-0472">Membrane</keyword>
<dbReference type="GeneID" id="76044466"/>
<dbReference type="RefSeq" id="WP_057807900.1">
    <property type="nucleotide sequence ID" value="NZ_BJYP01000048.1"/>
</dbReference>
<feature type="transmembrane region" description="Helical" evidence="1">
    <location>
        <begin position="7"/>
        <end position="28"/>
    </location>
</feature>
<name>A0A1H9T7T3_9LACO</name>
<evidence type="ECO:0008006" key="4">
    <source>
        <dbReference type="Google" id="ProtNLM"/>
    </source>
</evidence>
<keyword evidence="1" id="KW-0812">Transmembrane</keyword>
<evidence type="ECO:0000313" key="2">
    <source>
        <dbReference type="EMBL" id="SER93221.1"/>
    </source>
</evidence>
<keyword evidence="3" id="KW-1185">Reference proteome</keyword>
<reference evidence="2 3" key="1">
    <citation type="submission" date="2016-10" db="EMBL/GenBank/DDBJ databases">
        <authorList>
            <person name="Varghese N."/>
            <person name="Submissions S."/>
        </authorList>
    </citation>
    <scope>NUCLEOTIDE SEQUENCE [LARGE SCALE GENOMIC DNA]</scope>
    <source>
        <strain evidence="2 3">CGMCC 1.3889</strain>
    </source>
</reference>
<evidence type="ECO:0000313" key="3">
    <source>
        <dbReference type="Proteomes" id="UP000182818"/>
    </source>
</evidence>
<organism evidence="2 3">
    <name type="scientific">Pediococcus ethanolidurans</name>
    <dbReference type="NCBI Taxonomy" id="319653"/>
    <lineage>
        <taxon>Bacteria</taxon>
        <taxon>Bacillati</taxon>
        <taxon>Bacillota</taxon>
        <taxon>Bacilli</taxon>
        <taxon>Lactobacillales</taxon>
        <taxon>Lactobacillaceae</taxon>
        <taxon>Pediococcus</taxon>
    </lineage>
</organism>
<evidence type="ECO:0000256" key="1">
    <source>
        <dbReference type="SAM" id="Phobius"/>
    </source>
</evidence>
<proteinExistence type="predicted"/>
<sequence length="98" mass="11103">MLIKNKNGFILSEALVALGIVSITIILVQSSIQSGSQTEHRLARQTEISRTMLDGSRRLKEFHAQTILLSDEELKFTSEELILKDTDHKVLRVINIEE</sequence>
<accession>A0A1H9T7T3</accession>
<dbReference type="Proteomes" id="UP000182818">
    <property type="component" value="Unassembled WGS sequence"/>
</dbReference>
<keyword evidence="1" id="KW-1133">Transmembrane helix</keyword>